<keyword evidence="2" id="KW-1185">Reference proteome</keyword>
<gene>
    <name evidence="1" type="ORF">BWQ96_06437</name>
</gene>
<dbReference type="Proteomes" id="UP000247409">
    <property type="component" value="Unassembled WGS sequence"/>
</dbReference>
<evidence type="ECO:0000313" key="2">
    <source>
        <dbReference type="Proteomes" id="UP000247409"/>
    </source>
</evidence>
<reference evidence="1 2" key="1">
    <citation type="journal article" date="2018" name="Mol. Biol. Evol.">
        <title>Analysis of the draft genome of the red seaweed Gracilariopsis chorda provides insights into genome size evolution in Rhodophyta.</title>
        <authorList>
            <person name="Lee J."/>
            <person name="Yang E.C."/>
            <person name="Graf L."/>
            <person name="Yang J.H."/>
            <person name="Qiu H."/>
            <person name="Zel Zion U."/>
            <person name="Chan C.X."/>
            <person name="Stephens T.G."/>
            <person name="Weber A.P.M."/>
            <person name="Boo G.H."/>
            <person name="Boo S.M."/>
            <person name="Kim K.M."/>
            <person name="Shin Y."/>
            <person name="Jung M."/>
            <person name="Lee S.J."/>
            <person name="Yim H.S."/>
            <person name="Lee J.H."/>
            <person name="Bhattacharya D."/>
            <person name="Yoon H.S."/>
        </authorList>
    </citation>
    <scope>NUCLEOTIDE SEQUENCE [LARGE SCALE GENOMIC DNA]</scope>
    <source>
        <strain evidence="1 2">SKKU-2015</strain>
        <tissue evidence="1">Whole body</tissue>
    </source>
</reference>
<dbReference type="AlphaFoldDB" id="A0A2V3IP01"/>
<evidence type="ECO:0000313" key="1">
    <source>
        <dbReference type="EMBL" id="PXF43816.1"/>
    </source>
</evidence>
<organism evidence="1 2">
    <name type="scientific">Gracilariopsis chorda</name>
    <dbReference type="NCBI Taxonomy" id="448386"/>
    <lineage>
        <taxon>Eukaryota</taxon>
        <taxon>Rhodophyta</taxon>
        <taxon>Florideophyceae</taxon>
        <taxon>Rhodymeniophycidae</taxon>
        <taxon>Gracilariales</taxon>
        <taxon>Gracilariaceae</taxon>
        <taxon>Gracilariopsis</taxon>
    </lineage>
</organism>
<proteinExistence type="predicted"/>
<protein>
    <submittedName>
        <fullName evidence="1">Uncharacterized protein</fullName>
    </submittedName>
</protein>
<name>A0A2V3IP01_9FLOR</name>
<sequence>MQPSTGLQLSKLRANRAVSGAHALLIGLQGPVVINTRDGRQVQQAILSLTDSVHAADDWELTIWGAQSLFCAALKVGDIVELQRVRIKEGRKMAFAADSSVRKVFEQEGIEVGRLKDIKSIRLGAMKNLTIRGREWVNPARNKDDEINSIPKEEGHAETKLARIAWLRGRRETDDQTLSKVEALAQALRFGIRVRCSRSYFPQLCDWREPNVEKSCNCNTGYQWRFGNLYLGVVIDKEVTGRISSCAIQRITGYKADEVWKNPETALWVSTILAMIVGETFQIEVSKLQGVSGVELEVLQVFSG</sequence>
<dbReference type="EMBL" id="NBIV01000110">
    <property type="protein sequence ID" value="PXF43816.1"/>
    <property type="molecule type" value="Genomic_DNA"/>
</dbReference>
<comment type="caution">
    <text evidence="1">The sequence shown here is derived from an EMBL/GenBank/DDBJ whole genome shotgun (WGS) entry which is preliminary data.</text>
</comment>
<accession>A0A2V3IP01</accession>